<name>A0A849CFA2_9NOCA</name>
<evidence type="ECO:0000256" key="1">
    <source>
        <dbReference type="SAM" id="MobiDB-lite"/>
    </source>
</evidence>
<gene>
    <name evidence="3" type="ORF">HLB23_37445</name>
</gene>
<dbReference type="Pfam" id="PF08044">
    <property type="entry name" value="DUF1707"/>
    <property type="match status" value="1"/>
</dbReference>
<evidence type="ECO:0000313" key="3">
    <source>
        <dbReference type="EMBL" id="NNH75470.1"/>
    </source>
</evidence>
<proteinExistence type="predicted"/>
<evidence type="ECO:0000313" key="4">
    <source>
        <dbReference type="Proteomes" id="UP000586827"/>
    </source>
</evidence>
<organism evidence="3 4">
    <name type="scientific">Nocardia uniformis</name>
    <dbReference type="NCBI Taxonomy" id="53432"/>
    <lineage>
        <taxon>Bacteria</taxon>
        <taxon>Bacillati</taxon>
        <taxon>Actinomycetota</taxon>
        <taxon>Actinomycetes</taxon>
        <taxon>Mycobacteriales</taxon>
        <taxon>Nocardiaceae</taxon>
        <taxon>Nocardia</taxon>
    </lineage>
</organism>
<feature type="compositionally biased region" description="Basic residues" evidence="1">
    <location>
        <begin position="118"/>
        <end position="127"/>
    </location>
</feature>
<keyword evidence="4" id="KW-1185">Reference proteome</keyword>
<feature type="compositionally biased region" description="Basic and acidic residues" evidence="1">
    <location>
        <begin position="128"/>
        <end position="141"/>
    </location>
</feature>
<dbReference type="EMBL" id="JABELX010000022">
    <property type="protein sequence ID" value="NNH75470.1"/>
    <property type="molecule type" value="Genomic_DNA"/>
</dbReference>
<feature type="region of interest" description="Disordered" evidence="1">
    <location>
        <begin position="1"/>
        <end position="22"/>
    </location>
</feature>
<feature type="domain" description="DUF1707" evidence="2">
    <location>
        <begin position="18"/>
        <end position="70"/>
    </location>
</feature>
<feature type="region of interest" description="Disordered" evidence="1">
    <location>
        <begin position="73"/>
        <end position="102"/>
    </location>
</feature>
<evidence type="ECO:0000259" key="2">
    <source>
        <dbReference type="Pfam" id="PF08044"/>
    </source>
</evidence>
<comment type="caution">
    <text evidence="3">The sequence shown here is derived from an EMBL/GenBank/DDBJ whole genome shotgun (WGS) entry which is preliminary data.</text>
</comment>
<sequence length="141" mass="15264">MGSRSSGAPGQSTGSGQIRARDIDRVNARARLDAAYEEGQLAAGEYHTRSERAGKAETLAQLHRLVADLQASPGTADLKLPQPDSVHRGTRRAGYPPHVRARDDDRAATCVLFGRGTRRWPARRGRSSHPDRIGRDGKDSG</sequence>
<reference evidence="3 4" key="1">
    <citation type="submission" date="2020-05" db="EMBL/GenBank/DDBJ databases">
        <title>MicrobeNet Type strains.</title>
        <authorList>
            <person name="Nicholson A.C."/>
        </authorList>
    </citation>
    <scope>NUCLEOTIDE SEQUENCE [LARGE SCALE GENOMIC DNA]</scope>
    <source>
        <strain evidence="3 4">JCM 3224</strain>
    </source>
</reference>
<feature type="compositionally biased region" description="Polar residues" evidence="1">
    <location>
        <begin position="1"/>
        <end position="16"/>
    </location>
</feature>
<dbReference type="Proteomes" id="UP000586827">
    <property type="component" value="Unassembled WGS sequence"/>
</dbReference>
<dbReference type="AlphaFoldDB" id="A0A849CFA2"/>
<protein>
    <submittedName>
        <fullName evidence="3">DUF1707 domain-containing protein</fullName>
    </submittedName>
</protein>
<feature type="region of interest" description="Disordered" evidence="1">
    <location>
        <begin position="118"/>
        <end position="141"/>
    </location>
</feature>
<dbReference type="InterPro" id="IPR012551">
    <property type="entry name" value="DUF1707_SHOCT-like"/>
</dbReference>
<accession>A0A849CFA2</accession>